<dbReference type="PANTHER" id="PTHR43719">
    <property type="entry name" value="TWO-COMPONENT HISTIDINE KINASE"/>
    <property type="match status" value="1"/>
</dbReference>
<dbReference type="SUPFAM" id="SSF52172">
    <property type="entry name" value="CheY-like"/>
    <property type="match status" value="1"/>
</dbReference>
<dbReference type="GO" id="GO:0000160">
    <property type="term" value="P:phosphorelay signal transduction system"/>
    <property type="evidence" value="ECO:0007669"/>
    <property type="project" value="InterPro"/>
</dbReference>
<dbReference type="InterPro" id="IPR050956">
    <property type="entry name" value="2C_system_His_kinase"/>
</dbReference>
<dbReference type="EMBL" id="WSTB01000006">
    <property type="protein sequence ID" value="MWB95050.1"/>
    <property type="molecule type" value="Genomic_DNA"/>
</dbReference>
<organism evidence="4 5">
    <name type="scientific">Flavobacterium hydrocarbonoxydans</name>
    <dbReference type="NCBI Taxonomy" id="2683249"/>
    <lineage>
        <taxon>Bacteria</taxon>
        <taxon>Pseudomonadati</taxon>
        <taxon>Bacteroidota</taxon>
        <taxon>Flavobacteriia</taxon>
        <taxon>Flavobacteriales</taxon>
        <taxon>Flavobacteriaceae</taxon>
        <taxon>Flavobacterium</taxon>
    </lineage>
</organism>
<evidence type="ECO:0000313" key="5">
    <source>
        <dbReference type="Proteomes" id="UP000471501"/>
    </source>
</evidence>
<comment type="caution">
    <text evidence="4">The sequence shown here is derived from an EMBL/GenBank/DDBJ whole genome shotgun (WGS) entry which is preliminary data.</text>
</comment>
<evidence type="ECO:0000256" key="2">
    <source>
        <dbReference type="PROSITE-ProRule" id="PRU00169"/>
    </source>
</evidence>
<name>A0A6I4NKX5_9FLAO</name>
<dbReference type="AlphaFoldDB" id="A0A6I4NKX5"/>
<feature type="domain" description="Response regulatory" evidence="3">
    <location>
        <begin position="6"/>
        <end position="130"/>
    </location>
</feature>
<dbReference type="SMART" id="SM00448">
    <property type="entry name" value="REC"/>
    <property type="match status" value="1"/>
</dbReference>
<feature type="modified residue" description="4-aspartylphosphate" evidence="2">
    <location>
        <position position="60"/>
    </location>
</feature>
<dbReference type="InterPro" id="IPR011006">
    <property type="entry name" value="CheY-like_superfamily"/>
</dbReference>
<dbReference type="Gene3D" id="3.40.50.2300">
    <property type="match status" value="1"/>
</dbReference>
<sequence>MESKPTFLVIEDNLIDQYVTRQLLKKVLEVDDVSVVNNGKEGILWLNEHPDISSLIILLDIQMPVMNGFEFLKEYNKLETIVKRETRIYVLSSTLDSDDIKLVKENCCVTAFFNKPFPIDKFKQTIFQHS</sequence>
<dbReference type="PANTHER" id="PTHR43719:SF28">
    <property type="entry name" value="PEROXIDE STRESS-ACTIVATED HISTIDINE KINASE MAK1-RELATED"/>
    <property type="match status" value="1"/>
</dbReference>
<evidence type="ECO:0000256" key="1">
    <source>
        <dbReference type="ARBA" id="ARBA00022553"/>
    </source>
</evidence>
<reference evidence="4 5" key="1">
    <citation type="submission" date="2019-12" db="EMBL/GenBank/DDBJ databases">
        <authorList>
            <person name="Kim Y.S."/>
        </authorList>
    </citation>
    <scope>NUCLEOTIDE SEQUENCE [LARGE SCALE GENOMIC DNA]</scope>
    <source>
        <strain evidence="4 5">GA093</strain>
    </source>
</reference>
<keyword evidence="1 2" id="KW-0597">Phosphoprotein</keyword>
<gene>
    <name evidence="4" type="ORF">GON26_11795</name>
</gene>
<proteinExistence type="predicted"/>
<dbReference type="CDD" id="cd17546">
    <property type="entry name" value="REC_hyHK_CKI1_RcsC-like"/>
    <property type="match status" value="1"/>
</dbReference>
<protein>
    <submittedName>
        <fullName evidence="4">Response regulator</fullName>
    </submittedName>
</protein>
<dbReference type="Pfam" id="PF00072">
    <property type="entry name" value="Response_reg"/>
    <property type="match status" value="1"/>
</dbReference>
<dbReference type="RefSeq" id="WP_160374985.1">
    <property type="nucleotide sequence ID" value="NZ_WSTB01000006.1"/>
</dbReference>
<dbReference type="Proteomes" id="UP000471501">
    <property type="component" value="Unassembled WGS sequence"/>
</dbReference>
<dbReference type="PROSITE" id="PS50110">
    <property type="entry name" value="RESPONSE_REGULATORY"/>
    <property type="match status" value="1"/>
</dbReference>
<dbReference type="InterPro" id="IPR001789">
    <property type="entry name" value="Sig_transdc_resp-reg_receiver"/>
</dbReference>
<evidence type="ECO:0000313" key="4">
    <source>
        <dbReference type="EMBL" id="MWB95050.1"/>
    </source>
</evidence>
<accession>A0A6I4NKX5</accession>
<evidence type="ECO:0000259" key="3">
    <source>
        <dbReference type="PROSITE" id="PS50110"/>
    </source>
</evidence>
<keyword evidence="5" id="KW-1185">Reference proteome</keyword>